<dbReference type="EMBL" id="NBSK02000008">
    <property type="protein sequence ID" value="KAJ0193850.1"/>
    <property type="molecule type" value="Genomic_DNA"/>
</dbReference>
<dbReference type="PANTHER" id="PTHR47381:SF3">
    <property type="entry name" value="ALPHA_BETA-HYDROLASES SUPERFAMILY PROTEIN"/>
    <property type="match status" value="1"/>
</dbReference>
<dbReference type="InterPro" id="IPR001375">
    <property type="entry name" value="Peptidase_S9_cat"/>
</dbReference>
<accession>A0A9R1UU38</accession>
<dbReference type="GO" id="GO:0006508">
    <property type="term" value="P:proteolysis"/>
    <property type="evidence" value="ECO:0007669"/>
    <property type="project" value="InterPro"/>
</dbReference>
<dbReference type="Gene3D" id="3.40.50.1820">
    <property type="entry name" value="alpha/beta hydrolase"/>
    <property type="match status" value="2"/>
</dbReference>
<evidence type="ECO:0000313" key="3">
    <source>
        <dbReference type="Proteomes" id="UP000235145"/>
    </source>
</evidence>
<feature type="domain" description="Peptidase S9 prolyl oligopeptidase catalytic" evidence="1">
    <location>
        <begin position="184"/>
        <end position="364"/>
    </location>
</feature>
<keyword evidence="3" id="KW-1185">Reference proteome</keyword>
<dbReference type="Pfam" id="PF00326">
    <property type="entry name" value="Peptidase_S9"/>
    <property type="match status" value="2"/>
</dbReference>
<organism evidence="2 3">
    <name type="scientific">Lactuca sativa</name>
    <name type="common">Garden lettuce</name>
    <dbReference type="NCBI Taxonomy" id="4236"/>
    <lineage>
        <taxon>Eukaryota</taxon>
        <taxon>Viridiplantae</taxon>
        <taxon>Streptophyta</taxon>
        <taxon>Embryophyta</taxon>
        <taxon>Tracheophyta</taxon>
        <taxon>Spermatophyta</taxon>
        <taxon>Magnoliopsida</taxon>
        <taxon>eudicotyledons</taxon>
        <taxon>Gunneridae</taxon>
        <taxon>Pentapetalae</taxon>
        <taxon>asterids</taxon>
        <taxon>campanulids</taxon>
        <taxon>Asterales</taxon>
        <taxon>Asteraceae</taxon>
        <taxon>Cichorioideae</taxon>
        <taxon>Cichorieae</taxon>
        <taxon>Lactucinae</taxon>
        <taxon>Lactuca</taxon>
    </lineage>
</organism>
<evidence type="ECO:0000259" key="1">
    <source>
        <dbReference type="Pfam" id="PF00326"/>
    </source>
</evidence>
<dbReference type="Proteomes" id="UP000235145">
    <property type="component" value="Unassembled WGS sequence"/>
</dbReference>
<name>A0A9R1UU38_LACSA</name>
<dbReference type="SUPFAM" id="SSF53474">
    <property type="entry name" value="alpha/beta-Hydrolases"/>
    <property type="match status" value="2"/>
</dbReference>
<protein>
    <recommendedName>
        <fullName evidence="1">Peptidase S9 prolyl oligopeptidase catalytic domain-containing protein</fullName>
    </recommendedName>
</protein>
<gene>
    <name evidence="2" type="ORF">LSAT_V11C800430050</name>
</gene>
<dbReference type="InterPro" id="IPR029058">
    <property type="entry name" value="AB_hydrolase_fold"/>
</dbReference>
<evidence type="ECO:0000313" key="2">
    <source>
        <dbReference type="EMBL" id="KAJ0193850.1"/>
    </source>
</evidence>
<dbReference type="PANTHER" id="PTHR47381">
    <property type="entry name" value="ALPHA/BETA-HYDROLASES SUPERFAMILY PROTEIN"/>
    <property type="match status" value="1"/>
</dbReference>
<feature type="domain" description="Peptidase S9 prolyl oligopeptidase catalytic" evidence="1">
    <location>
        <begin position="557"/>
        <end position="769"/>
    </location>
</feature>
<dbReference type="AlphaFoldDB" id="A0A9R1UU38"/>
<comment type="caution">
    <text evidence="2">The sequence shown here is derived from an EMBL/GenBank/DDBJ whole genome shotgun (WGS) entry which is preliminary data.</text>
</comment>
<dbReference type="GO" id="GO:0008236">
    <property type="term" value="F:serine-type peptidase activity"/>
    <property type="evidence" value="ECO:0007669"/>
    <property type="project" value="InterPro"/>
</dbReference>
<proteinExistence type="predicted"/>
<reference evidence="2 3" key="1">
    <citation type="journal article" date="2017" name="Nat. Commun.">
        <title>Genome assembly with in vitro proximity ligation data and whole-genome triplication in lettuce.</title>
        <authorList>
            <person name="Reyes-Chin-Wo S."/>
            <person name="Wang Z."/>
            <person name="Yang X."/>
            <person name="Kozik A."/>
            <person name="Arikit S."/>
            <person name="Song C."/>
            <person name="Xia L."/>
            <person name="Froenicke L."/>
            <person name="Lavelle D.O."/>
            <person name="Truco M.J."/>
            <person name="Xia R."/>
            <person name="Zhu S."/>
            <person name="Xu C."/>
            <person name="Xu H."/>
            <person name="Xu X."/>
            <person name="Cox K."/>
            <person name="Korf I."/>
            <person name="Meyers B.C."/>
            <person name="Michelmore R.W."/>
        </authorList>
    </citation>
    <scope>NUCLEOTIDE SEQUENCE [LARGE SCALE GENOMIC DNA]</scope>
    <source>
        <strain evidence="3">cv. Salinas</strain>
        <tissue evidence="2">Seedlings</tissue>
    </source>
</reference>
<sequence length="789" mass="89509">MLMYYHNLLSPTCNHHVTAFLGSRIALNSPAPVSQLLFYYKYNRSSHHVHVNVGRRNFEKMELEEAAANLRSRFIRVLRSRRSPEVPLQTLPAKPVVEPLYQGTPPSQPSEAMESCPKAHIHNFKELLNEENLYLTTEEGEQGRLPVLILSMKENTHSKRPAVVFLHSTNKCKEWLRPLLEGYASRGYIAVAIDSRYHGERAKNHTTYEDALVSSWKKGDTMPFIYDTVWDLLKLADYLTKRDDIDHSKIGITGESLGGMHAWFAAFADTRYSVVAPIIGVQGFRWAIDNNQWHARVDSIKSVFEDARIDLGKSAIDKEVVEKVWNRIAPGLASEFDSIHTVPLIAPRPLLLLNGEEDPRCPMEGLDVTILTTQKAFEDAQCLNHFKVIAEVGIGHQMTSSMVKETSYNNHATLTCSTLLQIHFNLGRRNLEKMELVETAANLRSHFLQVLRSRRSPEVPLQTLPAKPVVKPLYQGIPPSQSSEAMELCPKAHIHNFKELFNEENFYLTTEEGEQGRLPVLILSKKETTHSKRPAVVFLHSSNTCKEWLRPLLEDYASRGYIAVAIDSRYHGERAKNHTTYEHALVSSWKRGDTMPFIYDTVWDLLKLADYLTERDDIDHSRIGITGISFGGMHAWFAAFVDTRYSVVVPIIGVQGFRWAIDNDQWHARVYSIKSVFEEARIDLGKSDIDKEVVEMVWNRIAPGLGSEFDSLPTVPLIAPRPLLIINGEGDTRCPMEGLDVTISTTQKAYEDAKCLNHFKVIVEVGIGHNVTSSMLKEASDWFDKFLKP</sequence>